<evidence type="ECO:0000313" key="2">
    <source>
        <dbReference type="Proteomes" id="UP000242972"/>
    </source>
</evidence>
<organism evidence="1 2">
    <name type="scientific">Sulfobacillus benefaciens</name>
    <dbReference type="NCBI Taxonomy" id="453960"/>
    <lineage>
        <taxon>Bacteria</taxon>
        <taxon>Bacillati</taxon>
        <taxon>Bacillota</taxon>
        <taxon>Clostridia</taxon>
        <taxon>Eubacteriales</taxon>
        <taxon>Clostridiales Family XVII. Incertae Sedis</taxon>
        <taxon>Sulfobacillus</taxon>
    </lineage>
</organism>
<protein>
    <submittedName>
        <fullName evidence="1">Uncharacterized protein</fullName>
    </submittedName>
</protein>
<proteinExistence type="predicted"/>
<name>A0A2T2XHQ4_9FIRM</name>
<comment type="caution">
    <text evidence="1">The sequence shown here is derived from an EMBL/GenBank/DDBJ whole genome shotgun (WGS) entry which is preliminary data.</text>
</comment>
<gene>
    <name evidence="1" type="ORF">C7B46_07705</name>
</gene>
<dbReference type="AlphaFoldDB" id="A0A2T2XHQ4"/>
<sequence length="88" mass="9093">MSYNGHPIYFGSGPAPVFDVLNFTGTDVVLGMPSAGAYMALNLVTGRPIVSTREVVALKGYSGLTVPSHILGLPTVTYPVDIPDGAGN</sequence>
<dbReference type="Proteomes" id="UP000242972">
    <property type="component" value="Unassembled WGS sequence"/>
</dbReference>
<accession>A0A2T2XHQ4</accession>
<reference evidence="1 2" key="1">
    <citation type="journal article" date="2014" name="BMC Genomics">
        <title>Comparison of environmental and isolate Sulfobacillus genomes reveals diverse carbon, sulfur, nitrogen, and hydrogen metabolisms.</title>
        <authorList>
            <person name="Justice N.B."/>
            <person name="Norman A."/>
            <person name="Brown C.T."/>
            <person name="Singh A."/>
            <person name="Thomas B.C."/>
            <person name="Banfield J.F."/>
        </authorList>
    </citation>
    <scope>NUCLEOTIDE SEQUENCE [LARGE SCALE GENOMIC DNA]</scope>
    <source>
        <strain evidence="1">AMDSBA4</strain>
    </source>
</reference>
<evidence type="ECO:0000313" key="1">
    <source>
        <dbReference type="EMBL" id="PSR33996.1"/>
    </source>
</evidence>
<dbReference type="EMBL" id="PXYW01000014">
    <property type="protein sequence ID" value="PSR33996.1"/>
    <property type="molecule type" value="Genomic_DNA"/>
</dbReference>